<proteinExistence type="predicted"/>
<sequence length="416" mass="45794">MSYMMDSRYLLLYVCENTAQPRLDNTFPSHTTSQSSPALSSNLPSSPLPKSSFSPSSLDISSSSPCVSPDSVPLRHSTRISKVPSYLQDYHCKLAISDPPSLSSSTIDSIGLGMPYALSSTLSYNHLSPSHKHFSLAITTLSETSSFAQANQLPEWREAMQAKLQALDANNTWVLTDLPVGLDYSDSFSPVAKFTTVRVLLAIAAIKGWSLTQLDVNNAFLHDDILLASNDPQSVKVLKDSLDAEFKLKDLGNLKVLSWVGSGKIFSRYFLMSKKLNASDGTLLPDPTTYRRLVGRLLYLTVTRPDISYSVQKLNQFLSKPTNLHLSAAHRVVRYIKGTPRQGLFFLCSGDLQLKGFSDSNWASCPDTRRSVTGYCTFLGDSLISWKSKKQHTVSRSSAHLAAEYRAVAASVCKLM</sequence>
<evidence type="ECO:0000313" key="3">
    <source>
        <dbReference type="EMBL" id="SPC92767.1"/>
    </source>
</evidence>
<evidence type="ECO:0000259" key="2">
    <source>
        <dbReference type="Pfam" id="PF07727"/>
    </source>
</evidence>
<dbReference type="EMBL" id="OIVN01001335">
    <property type="protein sequence ID" value="SPC92767.1"/>
    <property type="molecule type" value="Genomic_DNA"/>
</dbReference>
<feature type="domain" description="Reverse transcriptase Ty1/copia-type" evidence="2">
    <location>
        <begin position="181"/>
        <end position="222"/>
    </location>
</feature>
<dbReference type="InterPro" id="IPR043502">
    <property type="entry name" value="DNA/RNA_pol_sf"/>
</dbReference>
<reference evidence="3" key="1">
    <citation type="submission" date="2018-02" db="EMBL/GenBank/DDBJ databases">
        <authorList>
            <person name="Cohen D.B."/>
            <person name="Kent A.D."/>
        </authorList>
    </citation>
    <scope>NUCLEOTIDE SEQUENCE</scope>
</reference>
<dbReference type="AlphaFoldDB" id="A0A2N9FPW8"/>
<feature type="compositionally biased region" description="Low complexity" evidence="1">
    <location>
        <begin position="33"/>
        <end position="57"/>
    </location>
</feature>
<organism evidence="3">
    <name type="scientific">Fagus sylvatica</name>
    <name type="common">Beechnut</name>
    <dbReference type="NCBI Taxonomy" id="28930"/>
    <lineage>
        <taxon>Eukaryota</taxon>
        <taxon>Viridiplantae</taxon>
        <taxon>Streptophyta</taxon>
        <taxon>Embryophyta</taxon>
        <taxon>Tracheophyta</taxon>
        <taxon>Spermatophyta</taxon>
        <taxon>Magnoliopsida</taxon>
        <taxon>eudicotyledons</taxon>
        <taxon>Gunneridae</taxon>
        <taxon>Pentapetalae</taxon>
        <taxon>rosids</taxon>
        <taxon>fabids</taxon>
        <taxon>Fagales</taxon>
        <taxon>Fagaceae</taxon>
        <taxon>Fagus</taxon>
    </lineage>
</organism>
<dbReference type="PANTHER" id="PTHR11439:SF470">
    <property type="entry name" value="CYSTEINE-RICH RLK (RECEPTOR-LIKE PROTEIN KINASE) 8"/>
    <property type="match status" value="1"/>
</dbReference>
<feature type="region of interest" description="Disordered" evidence="1">
    <location>
        <begin position="25"/>
        <end position="57"/>
    </location>
</feature>
<protein>
    <recommendedName>
        <fullName evidence="2">Reverse transcriptase Ty1/copia-type domain-containing protein</fullName>
    </recommendedName>
</protein>
<name>A0A2N9FPW8_FAGSY</name>
<evidence type="ECO:0000256" key="1">
    <source>
        <dbReference type="SAM" id="MobiDB-lite"/>
    </source>
</evidence>
<dbReference type="PANTHER" id="PTHR11439">
    <property type="entry name" value="GAG-POL-RELATED RETROTRANSPOSON"/>
    <property type="match status" value="1"/>
</dbReference>
<dbReference type="Pfam" id="PF07727">
    <property type="entry name" value="RVT_2"/>
    <property type="match status" value="1"/>
</dbReference>
<dbReference type="InterPro" id="IPR013103">
    <property type="entry name" value="RVT_2"/>
</dbReference>
<dbReference type="SUPFAM" id="SSF56672">
    <property type="entry name" value="DNA/RNA polymerases"/>
    <property type="match status" value="1"/>
</dbReference>
<gene>
    <name evidence="3" type="ORF">FSB_LOCUS20649</name>
</gene>
<accession>A0A2N9FPW8</accession>
<dbReference type="CDD" id="cd09272">
    <property type="entry name" value="RNase_HI_RT_Ty1"/>
    <property type="match status" value="1"/>
</dbReference>